<dbReference type="InterPro" id="IPR050510">
    <property type="entry name" value="Cation_transp_ATPase_P-type"/>
</dbReference>
<dbReference type="SUPFAM" id="SSF81653">
    <property type="entry name" value="Calcium ATPase, transduction domain A"/>
    <property type="match status" value="1"/>
</dbReference>
<dbReference type="Gene3D" id="2.70.150.10">
    <property type="entry name" value="Calcium-transporting ATPase, cytoplasmic transduction domain A"/>
    <property type="match status" value="1"/>
</dbReference>
<dbReference type="InterPro" id="IPR059000">
    <property type="entry name" value="ATPase_P-type_domA"/>
</dbReference>
<keyword evidence="2" id="KW-1003">Cell membrane</keyword>
<reference evidence="5 6" key="1">
    <citation type="journal article" date="2019" name="Environ. Microbiol.">
        <title>At the nexus of three kingdoms: the genome of the mycorrhizal fungus Gigaspora margarita provides insights into plant, endobacterial and fungal interactions.</title>
        <authorList>
            <person name="Venice F."/>
            <person name="Ghignone S."/>
            <person name="Salvioli di Fossalunga A."/>
            <person name="Amselem J."/>
            <person name="Novero M."/>
            <person name="Xianan X."/>
            <person name="Sedzielewska Toro K."/>
            <person name="Morin E."/>
            <person name="Lipzen A."/>
            <person name="Grigoriev I.V."/>
            <person name="Henrissat B."/>
            <person name="Martin F.M."/>
            <person name="Bonfante P."/>
        </authorList>
    </citation>
    <scope>NUCLEOTIDE SEQUENCE [LARGE SCALE GENOMIC DNA]</scope>
    <source>
        <strain evidence="5 6">BEG34</strain>
    </source>
</reference>
<proteinExistence type="predicted"/>
<keyword evidence="3" id="KW-0472">Membrane</keyword>
<keyword evidence="3" id="KW-0812">Transmembrane</keyword>
<dbReference type="Pfam" id="PF00122">
    <property type="entry name" value="E1-E2_ATPase"/>
    <property type="match status" value="1"/>
</dbReference>
<dbReference type="PANTHER" id="PTHR43294">
    <property type="entry name" value="SODIUM/POTASSIUM-TRANSPORTING ATPASE SUBUNIT ALPHA"/>
    <property type="match status" value="1"/>
</dbReference>
<dbReference type="Gene3D" id="1.20.1110.10">
    <property type="entry name" value="Calcium-transporting ATPase, transmembrane domain"/>
    <property type="match status" value="1"/>
</dbReference>
<dbReference type="GO" id="GO:0006883">
    <property type="term" value="P:intracellular sodium ion homeostasis"/>
    <property type="evidence" value="ECO:0007669"/>
    <property type="project" value="TreeGrafter"/>
</dbReference>
<feature type="transmembrane region" description="Helical" evidence="3">
    <location>
        <begin position="61"/>
        <end position="84"/>
    </location>
</feature>
<sequence>MLPSTAIVIRDGKTQTVPLYSLVIGDLIVLKLGTKIPADIAKLSSNTQHESSILQKEITKFVITITCLAIITSSLTLIIWASWLRVSYPNFINLSGALINAIGVLVAYVPEGLPIAVTLTLT</sequence>
<dbReference type="OrthoDB" id="158672at2759"/>
<evidence type="ECO:0000313" key="6">
    <source>
        <dbReference type="Proteomes" id="UP000439903"/>
    </source>
</evidence>
<protein>
    <submittedName>
        <fullName evidence="5">Calcium ATPase</fullName>
    </submittedName>
</protein>
<dbReference type="AlphaFoldDB" id="A0A8H4ADR3"/>
<dbReference type="SUPFAM" id="SSF81665">
    <property type="entry name" value="Calcium ATPase, transmembrane domain M"/>
    <property type="match status" value="1"/>
</dbReference>
<dbReference type="InterPro" id="IPR008250">
    <property type="entry name" value="ATPase_P-typ_transduc_dom_A_sf"/>
</dbReference>
<dbReference type="Proteomes" id="UP000439903">
    <property type="component" value="Unassembled WGS sequence"/>
</dbReference>
<evidence type="ECO:0000313" key="5">
    <source>
        <dbReference type="EMBL" id="KAF0483849.1"/>
    </source>
</evidence>
<comment type="subcellular location">
    <subcellularLocation>
        <location evidence="1">Cell membrane</location>
        <topology evidence="1">Multi-pass membrane protein</topology>
    </subcellularLocation>
</comment>
<evidence type="ECO:0000256" key="1">
    <source>
        <dbReference type="ARBA" id="ARBA00004651"/>
    </source>
</evidence>
<dbReference type="InterPro" id="IPR023298">
    <property type="entry name" value="ATPase_P-typ_TM_dom_sf"/>
</dbReference>
<dbReference type="GO" id="GO:0030007">
    <property type="term" value="P:intracellular potassium ion homeostasis"/>
    <property type="evidence" value="ECO:0007669"/>
    <property type="project" value="TreeGrafter"/>
</dbReference>
<evidence type="ECO:0000259" key="4">
    <source>
        <dbReference type="Pfam" id="PF00122"/>
    </source>
</evidence>
<comment type="caution">
    <text evidence="5">The sequence shown here is derived from an EMBL/GenBank/DDBJ whole genome shotgun (WGS) entry which is preliminary data.</text>
</comment>
<dbReference type="GO" id="GO:1902600">
    <property type="term" value="P:proton transmembrane transport"/>
    <property type="evidence" value="ECO:0007669"/>
    <property type="project" value="TreeGrafter"/>
</dbReference>
<name>A0A8H4ADR3_GIGMA</name>
<keyword evidence="6" id="KW-1185">Reference proteome</keyword>
<evidence type="ECO:0000256" key="2">
    <source>
        <dbReference type="ARBA" id="ARBA00022475"/>
    </source>
</evidence>
<dbReference type="GO" id="GO:0036376">
    <property type="term" value="P:sodium ion export across plasma membrane"/>
    <property type="evidence" value="ECO:0007669"/>
    <property type="project" value="TreeGrafter"/>
</dbReference>
<organism evidence="5 6">
    <name type="scientific">Gigaspora margarita</name>
    <dbReference type="NCBI Taxonomy" id="4874"/>
    <lineage>
        <taxon>Eukaryota</taxon>
        <taxon>Fungi</taxon>
        <taxon>Fungi incertae sedis</taxon>
        <taxon>Mucoromycota</taxon>
        <taxon>Glomeromycotina</taxon>
        <taxon>Glomeromycetes</taxon>
        <taxon>Diversisporales</taxon>
        <taxon>Gigasporaceae</taxon>
        <taxon>Gigaspora</taxon>
    </lineage>
</organism>
<dbReference type="PANTHER" id="PTHR43294:SF21">
    <property type="entry name" value="CATION TRANSPORTING ATPASE"/>
    <property type="match status" value="1"/>
</dbReference>
<keyword evidence="3" id="KW-1133">Transmembrane helix</keyword>
<evidence type="ECO:0000256" key="3">
    <source>
        <dbReference type="SAM" id="Phobius"/>
    </source>
</evidence>
<gene>
    <name evidence="5" type="ORF">F8M41_023215</name>
</gene>
<dbReference type="GO" id="GO:0005886">
    <property type="term" value="C:plasma membrane"/>
    <property type="evidence" value="ECO:0007669"/>
    <property type="project" value="UniProtKB-SubCell"/>
</dbReference>
<feature type="transmembrane region" description="Helical" evidence="3">
    <location>
        <begin position="90"/>
        <end position="109"/>
    </location>
</feature>
<dbReference type="GO" id="GO:1990573">
    <property type="term" value="P:potassium ion import across plasma membrane"/>
    <property type="evidence" value="ECO:0007669"/>
    <property type="project" value="TreeGrafter"/>
</dbReference>
<feature type="domain" description="P-type ATPase A" evidence="4">
    <location>
        <begin position="1"/>
        <end position="54"/>
    </location>
</feature>
<dbReference type="GO" id="GO:0005391">
    <property type="term" value="F:P-type sodium:potassium-exchanging transporter activity"/>
    <property type="evidence" value="ECO:0007669"/>
    <property type="project" value="TreeGrafter"/>
</dbReference>
<accession>A0A8H4ADR3</accession>
<dbReference type="EMBL" id="WTPW01000747">
    <property type="protein sequence ID" value="KAF0483849.1"/>
    <property type="molecule type" value="Genomic_DNA"/>
</dbReference>